<dbReference type="GO" id="GO:0008168">
    <property type="term" value="F:methyltransferase activity"/>
    <property type="evidence" value="ECO:0007669"/>
    <property type="project" value="UniProtKB-KW"/>
</dbReference>
<dbReference type="Proteomes" id="UP001595975">
    <property type="component" value="Unassembled WGS sequence"/>
</dbReference>
<protein>
    <submittedName>
        <fullName evidence="1">SAM-dependent methyltransferase</fullName>
        <ecNumber evidence="1">2.1.1.-</ecNumber>
    </submittedName>
</protein>
<keyword evidence="2" id="KW-1185">Reference proteome</keyword>
<gene>
    <name evidence="1" type="ORF">ACFP3U_03205</name>
</gene>
<dbReference type="Pfam" id="PF04672">
    <property type="entry name" value="Methyltransf_19"/>
    <property type="match status" value="1"/>
</dbReference>
<dbReference type="InterPro" id="IPR006764">
    <property type="entry name" value="SAM_dep_MeTrfase_SAV2177_type"/>
</dbReference>
<dbReference type="GO" id="GO:0032259">
    <property type="term" value="P:methylation"/>
    <property type="evidence" value="ECO:0007669"/>
    <property type="project" value="UniProtKB-KW"/>
</dbReference>
<sequence>MTEFQEISREWLVGDGDGGDVRPPADLRPEIPHPARMYDYYIGGKDNFPADREAAEKVLAISPMVRLSALANRAFLGRAVRHLAAEGIRRFVDIGTGIPSAGNTHEIAQRVRPDARVVYLDNDPIVLVHGRALLSGTTPESTAVVQADLRDPAGILAAPEVRAALDSGEPVGLLLVAVLHFIDEADDPYGIVRTLVDALPPGSRLVLSHGTLDFTPAADAPRGPAVYRGATAQLSMRDRAQVLRFFDGLKLTDPGLVTAPLWRPDTPEQPTDSQVGIWAGVAEKP</sequence>
<dbReference type="SUPFAM" id="SSF53335">
    <property type="entry name" value="S-adenosyl-L-methionine-dependent methyltransferases"/>
    <property type="match status" value="1"/>
</dbReference>
<dbReference type="EC" id="2.1.1.-" evidence="1"/>
<dbReference type="RefSeq" id="WP_380223578.1">
    <property type="nucleotide sequence ID" value="NZ_JBHSOF010000002.1"/>
</dbReference>
<dbReference type="CDD" id="cd02440">
    <property type="entry name" value="AdoMet_MTases"/>
    <property type="match status" value="1"/>
</dbReference>
<organism evidence="1 2">
    <name type="scientific">Kitasatospora misakiensis</name>
    <dbReference type="NCBI Taxonomy" id="67330"/>
    <lineage>
        <taxon>Bacteria</taxon>
        <taxon>Bacillati</taxon>
        <taxon>Actinomycetota</taxon>
        <taxon>Actinomycetes</taxon>
        <taxon>Kitasatosporales</taxon>
        <taxon>Streptomycetaceae</taxon>
        <taxon>Kitasatospora</taxon>
    </lineage>
</organism>
<accession>A0ABW0WWN0</accession>
<evidence type="ECO:0000313" key="2">
    <source>
        <dbReference type="Proteomes" id="UP001595975"/>
    </source>
</evidence>
<dbReference type="InterPro" id="IPR029063">
    <property type="entry name" value="SAM-dependent_MTases_sf"/>
</dbReference>
<keyword evidence="1" id="KW-0808">Transferase</keyword>
<proteinExistence type="predicted"/>
<dbReference type="Gene3D" id="3.40.50.150">
    <property type="entry name" value="Vaccinia Virus protein VP39"/>
    <property type="match status" value="1"/>
</dbReference>
<reference evidence="2" key="1">
    <citation type="journal article" date="2019" name="Int. J. Syst. Evol. Microbiol.">
        <title>The Global Catalogue of Microorganisms (GCM) 10K type strain sequencing project: providing services to taxonomists for standard genome sequencing and annotation.</title>
        <authorList>
            <consortium name="The Broad Institute Genomics Platform"/>
            <consortium name="The Broad Institute Genome Sequencing Center for Infectious Disease"/>
            <person name="Wu L."/>
            <person name="Ma J."/>
        </authorList>
    </citation>
    <scope>NUCLEOTIDE SEQUENCE [LARGE SCALE GENOMIC DNA]</scope>
    <source>
        <strain evidence="2">CGMCC 4.1437</strain>
    </source>
</reference>
<name>A0ABW0WWN0_9ACTN</name>
<comment type="caution">
    <text evidence="1">The sequence shown here is derived from an EMBL/GenBank/DDBJ whole genome shotgun (WGS) entry which is preliminary data.</text>
</comment>
<keyword evidence="1" id="KW-0489">Methyltransferase</keyword>
<evidence type="ECO:0000313" key="1">
    <source>
        <dbReference type="EMBL" id="MFC5661985.1"/>
    </source>
</evidence>
<dbReference type="PIRSF" id="PIRSF017393">
    <property type="entry name" value="MTase_SAV2177"/>
    <property type="match status" value="1"/>
</dbReference>
<dbReference type="EMBL" id="JBHSOF010000002">
    <property type="protein sequence ID" value="MFC5661985.1"/>
    <property type="molecule type" value="Genomic_DNA"/>
</dbReference>